<dbReference type="PANTHER" id="PTHR30591:SF1">
    <property type="entry name" value="RECBCD ENZYME SUBUNIT RECC"/>
    <property type="match status" value="1"/>
</dbReference>
<evidence type="ECO:0000256" key="8">
    <source>
        <dbReference type="ARBA" id="ARBA00023125"/>
    </source>
</evidence>
<dbReference type="GO" id="GO:0003677">
    <property type="term" value="F:DNA binding"/>
    <property type="evidence" value="ECO:0007669"/>
    <property type="project" value="UniProtKB-KW"/>
</dbReference>
<gene>
    <name evidence="11" type="ORF">H9812_07070</name>
</gene>
<dbReference type="Gene3D" id="3.40.50.300">
    <property type="entry name" value="P-loop containing nucleotide triphosphate hydrolases"/>
    <property type="match status" value="3"/>
</dbReference>
<dbReference type="Pfam" id="PF12705">
    <property type="entry name" value="PDDEXK_1"/>
    <property type="match status" value="1"/>
</dbReference>
<evidence type="ECO:0000313" key="11">
    <source>
        <dbReference type="EMBL" id="HIZ25206.1"/>
    </source>
</evidence>
<dbReference type="InterPro" id="IPR014017">
    <property type="entry name" value="DNA_helicase_UvrD-like_C"/>
</dbReference>
<evidence type="ECO:0000256" key="4">
    <source>
        <dbReference type="ARBA" id="ARBA00022801"/>
    </source>
</evidence>
<evidence type="ECO:0000256" key="2">
    <source>
        <dbReference type="ARBA" id="ARBA00022741"/>
    </source>
</evidence>
<dbReference type="InterPro" id="IPR011335">
    <property type="entry name" value="Restrct_endonuc-II-like"/>
</dbReference>
<keyword evidence="1" id="KW-0540">Nuclease</keyword>
<keyword evidence="9" id="KW-0234">DNA repair</keyword>
<keyword evidence="4" id="KW-0378">Hydrolase</keyword>
<dbReference type="Pfam" id="PF21445">
    <property type="entry name" value="ADDB_N"/>
    <property type="match status" value="1"/>
</dbReference>
<dbReference type="Gene3D" id="3.90.320.10">
    <property type="match status" value="1"/>
</dbReference>
<protein>
    <submittedName>
        <fullName evidence="11">PD-(D/E)XK nuclease family protein</fullName>
    </submittedName>
</protein>
<evidence type="ECO:0000256" key="9">
    <source>
        <dbReference type="ARBA" id="ARBA00023204"/>
    </source>
</evidence>
<dbReference type="GO" id="GO:0004527">
    <property type="term" value="F:exonuclease activity"/>
    <property type="evidence" value="ECO:0007669"/>
    <property type="project" value="UniProtKB-KW"/>
</dbReference>
<dbReference type="InterPro" id="IPR011604">
    <property type="entry name" value="PDDEXK-like_dom_sf"/>
</dbReference>
<dbReference type="InterPro" id="IPR027417">
    <property type="entry name" value="P-loop_NTPase"/>
</dbReference>
<evidence type="ECO:0000256" key="1">
    <source>
        <dbReference type="ARBA" id="ARBA00022722"/>
    </source>
</evidence>
<accession>A0A9D2DXK4</accession>
<dbReference type="GO" id="GO:0006310">
    <property type="term" value="P:DNA recombination"/>
    <property type="evidence" value="ECO:0007669"/>
    <property type="project" value="TreeGrafter"/>
</dbReference>
<dbReference type="GO" id="GO:0004386">
    <property type="term" value="F:helicase activity"/>
    <property type="evidence" value="ECO:0007669"/>
    <property type="project" value="UniProtKB-KW"/>
</dbReference>
<evidence type="ECO:0000256" key="5">
    <source>
        <dbReference type="ARBA" id="ARBA00022806"/>
    </source>
</evidence>
<dbReference type="PROSITE" id="PS51217">
    <property type="entry name" value="UVRD_HELICASE_CTER"/>
    <property type="match status" value="1"/>
</dbReference>
<keyword evidence="7" id="KW-0067">ATP-binding</keyword>
<evidence type="ECO:0000256" key="7">
    <source>
        <dbReference type="ARBA" id="ARBA00022840"/>
    </source>
</evidence>
<comment type="caution">
    <text evidence="11">The sequence shown here is derived from an EMBL/GenBank/DDBJ whole genome shotgun (WGS) entry which is preliminary data.</text>
</comment>
<sequence>MATIIGAPTLDDALFVLAARVSACEERGEKCLVFCEDSLTLLAERAVLERTGGTFLTEVTTFARFLSGERRVLSKQGSVMAISAILAGCAGELSCFSAGAAQTVYETLAQLAASRVDAAQLRAGAQATEGTLRAKLTDLALLSEKYAAFLAEHGLLDESGYLALLPEAIAEKLGGVNVFFAAFPSFTRQAAEGIRAAAEHARSVTGIFFAGKAPLYTNEAARIFRDVCEQVGDVQTVMAACSLPVEAERVRCGLFAPEIFTQPPVPAEHVHLFSAHDETEEADTVCALIGRHVALGARYRDIVVLAPDESSRLVLEKAFAAYHIPYFADRKRPFSRHPFVRFVIAVLRAVADGGRPESVDAVAANVCFGDGDVYRNYLLKYGNWRGGYRRAIREDAPAFADDLKNISACRERMVRIMDALPRRGRAQDFADAIVGLRALVGADQIMEQLSLHAEAADQAFLRLDGLDGMLAEMNVAGEKVFTAREFASLLESGASALKTAMIPSLADTVYLGDATDSRFARAKVLFLTGLTDALPRTGEDTSVITDAEMGRLAALSVHVEPAISVVNARARESFGLNACAFSGELYASRPMKVRGEEKAAGEAYSYLARMFEPAPLPARFPYDCAARVPALLRLLSAKADFEEGRENDTSLFSSIWAALAARIGEDALRALTEGGQKGDVPEAAQLYFAGETSPTLLESYFACPYAGFMKYVLRLSEREEGALPARDAGDFVHKVLEQMGDALSTLSSEADCRALARNTARSLMSEPRYRAFGDTEQSKYAGERLIAECERVACAVFASLHNSAFRIRDREASIRIPALNMTGKADRVDEAGDYVRIVDYKTGHFDPSPAAYYTGRSLQLELYLLAAAEGSKPAGAFYFPAEDAFTAPEDAKFCMQGFYNRDAVDLLDSAAGAKSMLFDGAPSRGLAEEEFEDFLAYGALVARQAQREMGAGNVRPSPYEGSCNYCAFRGACGFVGEARKEKSVKAAEIAAVARAEKEGV</sequence>
<dbReference type="GO" id="GO:0006281">
    <property type="term" value="P:DNA repair"/>
    <property type="evidence" value="ECO:0007669"/>
    <property type="project" value="UniProtKB-KW"/>
</dbReference>
<keyword evidence="6" id="KW-0269">Exonuclease</keyword>
<feature type="domain" description="UvrD-like helicase C-terminal" evidence="10">
    <location>
        <begin position="235"/>
        <end position="507"/>
    </location>
</feature>
<evidence type="ECO:0000256" key="6">
    <source>
        <dbReference type="ARBA" id="ARBA00022839"/>
    </source>
</evidence>
<evidence type="ECO:0000313" key="12">
    <source>
        <dbReference type="Proteomes" id="UP000824044"/>
    </source>
</evidence>
<dbReference type="GO" id="GO:0005524">
    <property type="term" value="F:ATP binding"/>
    <property type="evidence" value="ECO:0007669"/>
    <property type="project" value="UniProtKB-KW"/>
</dbReference>
<evidence type="ECO:0000256" key="3">
    <source>
        <dbReference type="ARBA" id="ARBA00022763"/>
    </source>
</evidence>
<reference evidence="11" key="1">
    <citation type="journal article" date="2021" name="PeerJ">
        <title>Extensive microbial diversity within the chicken gut microbiome revealed by metagenomics and culture.</title>
        <authorList>
            <person name="Gilroy R."/>
            <person name="Ravi A."/>
            <person name="Getino M."/>
            <person name="Pursley I."/>
            <person name="Horton D.L."/>
            <person name="Alikhan N.F."/>
            <person name="Baker D."/>
            <person name="Gharbi K."/>
            <person name="Hall N."/>
            <person name="Watson M."/>
            <person name="Adriaenssens E.M."/>
            <person name="Foster-Nyarko E."/>
            <person name="Jarju S."/>
            <person name="Secka A."/>
            <person name="Antonio M."/>
            <person name="Oren A."/>
            <person name="Chaudhuri R.R."/>
            <person name="La Ragione R."/>
            <person name="Hildebrand F."/>
            <person name="Pallen M.J."/>
        </authorList>
    </citation>
    <scope>NUCLEOTIDE SEQUENCE</scope>
    <source>
        <strain evidence="11">CHK33-5263</strain>
    </source>
</reference>
<dbReference type="SUPFAM" id="SSF52980">
    <property type="entry name" value="Restriction endonuclease-like"/>
    <property type="match status" value="1"/>
</dbReference>
<dbReference type="Proteomes" id="UP000824044">
    <property type="component" value="Unassembled WGS sequence"/>
</dbReference>
<keyword evidence="8" id="KW-0238">DNA-binding</keyword>
<proteinExistence type="predicted"/>
<keyword evidence="2" id="KW-0547">Nucleotide-binding</keyword>
<dbReference type="PANTHER" id="PTHR30591">
    <property type="entry name" value="RECBCD ENZYME SUBUNIT RECC"/>
    <property type="match status" value="1"/>
</dbReference>
<organism evidence="11 12">
    <name type="scientific">Candidatus Gallimonas intestinigallinarum</name>
    <dbReference type="NCBI Taxonomy" id="2838604"/>
    <lineage>
        <taxon>Bacteria</taxon>
        <taxon>Bacillati</taxon>
        <taxon>Bacillota</taxon>
        <taxon>Clostridia</taxon>
        <taxon>Candidatus Gallimonas</taxon>
    </lineage>
</organism>
<dbReference type="InterPro" id="IPR038726">
    <property type="entry name" value="PDDEXK_AddAB-type"/>
</dbReference>
<dbReference type="EMBL" id="DXBS01000130">
    <property type="protein sequence ID" value="HIZ25206.1"/>
    <property type="molecule type" value="Genomic_DNA"/>
</dbReference>
<dbReference type="SUPFAM" id="SSF52540">
    <property type="entry name" value="P-loop containing nucleoside triphosphate hydrolases"/>
    <property type="match status" value="1"/>
</dbReference>
<keyword evidence="3" id="KW-0227">DNA damage</keyword>
<keyword evidence="5" id="KW-0347">Helicase</keyword>
<dbReference type="AlphaFoldDB" id="A0A9D2DXK4"/>
<name>A0A9D2DXK4_9FIRM</name>
<reference evidence="11" key="2">
    <citation type="submission" date="2021-04" db="EMBL/GenBank/DDBJ databases">
        <authorList>
            <person name="Gilroy R."/>
        </authorList>
    </citation>
    <scope>NUCLEOTIDE SEQUENCE</scope>
    <source>
        <strain evidence="11">CHK33-5263</strain>
    </source>
</reference>
<dbReference type="InterPro" id="IPR049035">
    <property type="entry name" value="ADDB_N"/>
</dbReference>
<evidence type="ECO:0000259" key="10">
    <source>
        <dbReference type="PROSITE" id="PS51217"/>
    </source>
</evidence>